<dbReference type="Pfam" id="PF02588">
    <property type="entry name" value="YitT_membrane"/>
    <property type="match status" value="1"/>
</dbReference>
<evidence type="ECO:0000256" key="4">
    <source>
        <dbReference type="ARBA" id="ARBA00022989"/>
    </source>
</evidence>
<evidence type="ECO:0000313" key="9">
    <source>
        <dbReference type="Proteomes" id="UP001357733"/>
    </source>
</evidence>
<keyword evidence="5 6" id="KW-0472">Membrane</keyword>
<keyword evidence="4 6" id="KW-1133">Transmembrane helix</keyword>
<dbReference type="PANTHER" id="PTHR33545:SF9">
    <property type="entry name" value="UPF0750 MEMBRANE PROTEIN YITE"/>
    <property type="match status" value="1"/>
</dbReference>
<keyword evidence="3 6" id="KW-0812">Transmembrane</keyword>
<dbReference type="CDD" id="cd16380">
    <property type="entry name" value="YitT_C"/>
    <property type="match status" value="1"/>
</dbReference>
<feature type="transmembrane region" description="Helical" evidence="6">
    <location>
        <begin position="146"/>
        <end position="169"/>
    </location>
</feature>
<dbReference type="EMBL" id="JAYKOT010000003">
    <property type="protein sequence ID" value="MEB3429517.1"/>
    <property type="molecule type" value="Genomic_DNA"/>
</dbReference>
<dbReference type="InterPro" id="IPR003740">
    <property type="entry name" value="YitT"/>
</dbReference>
<dbReference type="Pfam" id="PF10035">
    <property type="entry name" value="DUF2179"/>
    <property type="match status" value="1"/>
</dbReference>
<dbReference type="InterPro" id="IPR019264">
    <property type="entry name" value="DUF2179"/>
</dbReference>
<gene>
    <name evidence="8" type="ORF">VLK81_05745</name>
</gene>
<dbReference type="InterPro" id="IPR051461">
    <property type="entry name" value="UPF0750_membrane"/>
</dbReference>
<dbReference type="PIRSF" id="PIRSF006483">
    <property type="entry name" value="Membrane_protein_YitT"/>
    <property type="match status" value="1"/>
</dbReference>
<protein>
    <submittedName>
        <fullName evidence="8">YitT family protein</fullName>
    </submittedName>
</protein>
<dbReference type="Proteomes" id="UP001357733">
    <property type="component" value="Unassembled WGS sequence"/>
</dbReference>
<evidence type="ECO:0000256" key="5">
    <source>
        <dbReference type="ARBA" id="ARBA00023136"/>
    </source>
</evidence>
<feature type="transmembrane region" description="Helical" evidence="6">
    <location>
        <begin position="7"/>
        <end position="26"/>
    </location>
</feature>
<dbReference type="GO" id="GO:0005886">
    <property type="term" value="C:plasma membrane"/>
    <property type="evidence" value="ECO:0007669"/>
    <property type="project" value="UniProtKB-SubCell"/>
</dbReference>
<dbReference type="AlphaFoldDB" id="A0AAW9MYB6"/>
<dbReference type="RefSeq" id="WP_324619702.1">
    <property type="nucleotide sequence ID" value="NZ_JAYKOT010000003.1"/>
</dbReference>
<reference evidence="8 9" key="1">
    <citation type="submission" date="2024-01" db="EMBL/GenBank/DDBJ databases">
        <title>Complete genome sequence of Citroniella saccharovorans strain M6.X9, isolated from human fecal sample.</title>
        <authorList>
            <person name="Cheng G."/>
            <person name="Westerholm M."/>
            <person name="Schnurer A."/>
        </authorList>
    </citation>
    <scope>NUCLEOTIDE SEQUENCE [LARGE SCALE GENOMIC DNA]</scope>
    <source>
        <strain evidence="8 9">DSM 29873</strain>
    </source>
</reference>
<keyword evidence="9" id="KW-1185">Reference proteome</keyword>
<dbReference type="InterPro" id="IPR015867">
    <property type="entry name" value="N-reg_PII/ATP_PRibTrfase_C"/>
</dbReference>
<proteinExistence type="predicted"/>
<evidence type="ECO:0000256" key="1">
    <source>
        <dbReference type="ARBA" id="ARBA00004651"/>
    </source>
</evidence>
<name>A0AAW9MYB6_9FIRM</name>
<dbReference type="PANTHER" id="PTHR33545">
    <property type="entry name" value="UPF0750 MEMBRANE PROTEIN YITT-RELATED"/>
    <property type="match status" value="1"/>
</dbReference>
<sequence length="284" mass="30924">MGKFLKKLFIITFAMIFVSAGIYYLWIPLNLAPGGTTGLTVIIKSFFPGLSVSLALGCINIFLLLCGFIFIGKEFGGWTIYSSIVLSGIIKLFEIFYPANKPLVDNTLLCLIFGGICVGLGIGIVFNQNASTGGTDIVAKILNKYYHISLSNAVLIADLTITIVATFIVGLEIGMYSMLGIMINSIIIDKVISGFNTRIKMLIISDKYDDINVFLNKEVGRGTTIYDAEGGFGYSKKKVVTTVLAKAEYVKAKQYIGMIDPNAFIITNSVNEVVGEGFTYEKIV</sequence>
<comment type="caution">
    <text evidence="8">The sequence shown here is derived from an EMBL/GenBank/DDBJ whole genome shotgun (WGS) entry which is preliminary data.</text>
</comment>
<evidence type="ECO:0000259" key="7">
    <source>
        <dbReference type="Pfam" id="PF10035"/>
    </source>
</evidence>
<dbReference type="Gene3D" id="3.30.70.120">
    <property type="match status" value="1"/>
</dbReference>
<keyword evidence="2" id="KW-1003">Cell membrane</keyword>
<feature type="transmembrane region" description="Helical" evidence="6">
    <location>
        <begin position="175"/>
        <end position="192"/>
    </location>
</feature>
<evidence type="ECO:0000313" key="8">
    <source>
        <dbReference type="EMBL" id="MEB3429517.1"/>
    </source>
</evidence>
<feature type="transmembrane region" description="Helical" evidence="6">
    <location>
        <begin position="103"/>
        <end position="126"/>
    </location>
</feature>
<organism evidence="8 9">
    <name type="scientific">Citroniella saccharovorans</name>
    <dbReference type="NCBI Taxonomy" id="2053367"/>
    <lineage>
        <taxon>Bacteria</taxon>
        <taxon>Bacillati</taxon>
        <taxon>Bacillota</taxon>
        <taxon>Tissierellia</taxon>
        <taxon>Tissierellales</taxon>
        <taxon>Peptoniphilaceae</taxon>
        <taxon>Citroniella</taxon>
    </lineage>
</organism>
<evidence type="ECO:0000256" key="6">
    <source>
        <dbReference type="SAM" id="Phobius"/>
    </source>
</evidence>
<accession>A0AAW9MYB6</accession>
<feature type="domain" description="DUF2179" evidence="7">
    <location>
        <begin position="221"/>
        <end position="275"/>
    </location>
</feature>
<feature type="transmembrane region" description="Helical" evidence="6">
    <location>
        <begin position="46"/>
        <end position="71"/>
    </location>
</feature>
<comment type="subcellular location">
    <subcellularLocation>
        <location evidence="1">Cell membrane</location>
        <topology evidence="1">Multi-pass membrane protein</topology>
    </subcellularLocation>
</comment>
<evidence type="ECO:0000256" key="2">
    <source>
        <dbReference type="ARBA" id="ARBA00022475"/>
    </source>
</evidence>
<feature type="transmembrane region" description="Helical" evidence="6">
    <location>
        <begin position="78"/>
        <end position="97"/>
    </location>
</feature>
<evidence type="ECO:0000256" key="3">
    <source>
        <dbReference type="ARBA" id="ARBA00022692"/>
    </source>
</evidence>